<dbReference type="Proteomes" id="UP000054558">
    <property type="component" value="Unassembled WGS sequence"/>
</dbReference>
<organism evidence="1 2">
    <name type="scientific">Klebsormidium nitens</name>
    <name type="common">Green alga</name>
    <name type="synonym">Ulothrix nitens</name>
    <dbReference type="NCBI Taxonomy" id="105231"/>
    <lineage>
        <taxon>Eukaryota</taxon>
        <taxon>Viridiplantae</taxon>
        <taxon>Streptophyta</taxon>
        <taxon>Klebsormidiophyceae</taxon>
        <taxon>Klebsormidiales</taxon>
        <taxon>Klebsormidiaceae</taxon>
        <taxon>Klebsormidium</taxon>
    </lineage>
</organism>
<proteinExistence type="predicted"/>
<gene>
    <name evidence="1" type="ORF">KFL_012910030</name>
</gene>
<evidence type="ECO:0000313" key="1">
    <source>
        <dbReference type="EMBL" id="GAQ93089.1"/>
    </source>
</evidence>
<dbReference type="EMBL" id="DF238240">
    <property type="protein sequence ID" value="GAQ93089.1"/>
    <property type="molecule type" value="Genomic_DNA"/>
</dbReference>
<keyword evidence="2" id="KW-1185">Reference proteome</keyword>
<reference evidence="1 2" key="1">
    <citation type="journal article" date="2014" name="Nat. Commun.">
        <title>Klebsormidium flaccidum genome reveals primary factors for plant terrestrial adaptation.</title>
        <authorList>
            <person name="Hori K."/>
            <person name="Maruyama F."/>
            <person name="Fujisawa T."/>
            <person name="Togashi T."/>
            <person name="Yamamoto N."/>
            <person name="Seo M."/>
            <person name="Sato S."/>
            <person name="Yamada T."/>
            <person name="Mori H."/>
            <person name="Tajima N."/>
            <person name="Moriyama T."/>
            <person name="Ikeuchi M."/>
            <person name="Watanabe M."/>
            <person name="Wada H."/>
            <person name="Kobayashi K."/>
            <person name="Saito M."/>
            <person name="Masuda T."/>
            <person name="Sasaki-Sekimoto Y."/>
            <person name="Mashiguchi K."/>
            <person name="Awai K."/>
            <person name="Shimojima M."/>
            <person name="Masuda S."/>
            <person name="Iwai M."/>
            <person name="Nobusawa T."/>
            <person name="Narise T."/>
            <person name="Kondo S."/>
            <person name="Saito H."/>
            <person name="Sato R."/>
            <person name="Murakawa M."/>
            <person name="Ihara Y."/>
            <person name="Oshima-Yamada Y."/>
            <person name="Ohtaka K."/>
            <person name="Satoh M."/>
            <person name="Sonobe K."/>
            <person name="Ishii M."/>
            <person name="Ohtani R."/>
            <person name="Kanamori-Sato M."/>
            <person name="Honoki R."/>
            <person name="Miyazaki D."/>
            <person name="Mochizuki H."/>
            <person name="Umetsu J."/>
            <person name="Higashi K."/>
            <person name="Shibata D."/>
            <person name="Kamiya Y."/>
            <person name="Sato N."/>
            <person name="Nakamura Y."/>
            <person name="Tabata S."/>
            <person name="Ida S."/>
            <person name="Kurokawa K."/>
            <person name="Ohta H."/>
        </authorList>
    </citation>
    <scope>NUCLEOTIDE SEQUENCE [LARGE SCALE GENOMIC DNA]</scope>
    <source>
        <strain evidence="1 2">NIES-2285</strain>
    </source>
</reference>
<dbReference type="OrthoDB" id="2366574at2759"/>
<dbReference type="AlphaFoldDB" id="A0A1Y1IU38"/>
<evidence type="ECO:0000313" key="2">
    <source>
        <dbReference type="Proteomes" id="UP000054558"/>
    </source>
</evidence>
<accession>A0A1Y1IU38</accession>
<sequence length="270" mass="29589">MSTGIAGGGEFSVTVWAFQLVTGCGGETVEIYPPVYQFAVPCELEAARANALATIRLLKRWSDPEELGFARGVHEGWVRDLATHVLISPSGAVEEQGLTRQLLQALRDSESKLWGDGLSCCPYIFDMNWEVCKGRSDLGVGDLVLTNGFGMFMVIEVKHATERPGRNQRASRHAQLVKVKEQARRYREAFLQRHPGSLAMACTYTNVDGLCFLDPGHSLVLQQAGGVNSIYKGDFVDRFTEQTLGETFLRTVASAAIQGQLNSVSLISCE</sequence>
<protein>
    <submittedName>
        <fullName evidence="1">Uncharacterized protein</fullName>
    </submittedName>
</protein>
<name>A0A1Y1IU38_KLENI</name>